<keyword evidence="2 4" id="KW-0548">Nucleotidyltransferase</keyword>
<dbReference type="EC" id="2.7.7.38" evidence="4"/>
<dbReference type="EMBL" id="AP025739">
    <property type="protein sequence ID" value="BDI31731.1"/>
    <property type="molecule type" value="Genomic_DNA"/>
</dbReference>
<gene>
    <name evidence="4 5" type="primary">kdsB</name>
    <name evidence="5" type="ORF">CCAX7_37820</name>
</gene>
<dbReference type="InterPro" id="IPR003329">
    <property type="entry name" value="Cytidylyl_trans"/>
</dbReference>
<organism evidence="5 6">
    <name type="scientific">Capsulimonas corticalis</name>
    <dbReference type="NCBI Taxonomy" id="2219043"/>
    <lineage>
        <taxon>Bacteria</taxon>
        <taxon>Bacillati</taxon>
        <taxon>Armatimonadota</taxon>
        <taxon>Armatimonadia</taxon>
        <taxon>Capsulimonadales</taxon>
        <taxon>Capsulimonadaceae</taxon>
        <taxon>Capsulimonas</taxon>
    </lineage>
</organism>
<keyword evidence="6" id="KW-1185">Reference proteome</keyword>
<evidence type="ECO:0000313" key="5">
    <source>
        <dbReference type="EMBL" id="BDI31731.1"/>
    </source>
</evidence>
<comment type="function">
    <text evidence="4">Activates KDO (a required 8-carbon sugar) for incorporation into bacterial lipopolysaccharide in Gram-negative bacteria.</text>
</comment>
<dbReference type="Pfam" id="PF02348">
    <property type="entry name" value="CTP_transf_3"/>
    <property type="match status" value="1"/>
</dbReference>
<comment type="similarity">
    <text evidence="4">Belongs to the KdsB family.</text>
</comment>
<proteinExistence type="inferred from homology"/>
<dbReference type="NCBIfam" id="TIGR00466">
    <property type="entry name" value="kdsB"/>
    <property type="match status" value="1"/>
</dbReference>
<name>A0A402D0Y0_9BACT</name>
<accession>A0A402D0Y0</accession>
<dbReference type="PANTHER" id="PTHR42866">
    <property type="entry name" value="3-DEOXY-MANNO-OCTULOSONATE CYTIDYLYLTRANSFERASE"/>
    <property type="match status" value="1"/>
</dbReference>
<reference evidence="5 6" key="1">
    <citation type="journal article" date="2019" name="Int. J. Syst. Evol. Microbiol.">
        <title>Capsulimonas corticalis gen. nov., sp. nov., an aerobic capsulated bacterium, of a novel bacterial order, Capsulimonadales ord. nov., of the class Armatimonadia of the phylum Armatimonadetes.</title>
        <authorList>
            <person name="Li J."/>
            <person name="Kudo C."/>
            <person name="Tonouchi A."/>
        </authorList>
    </citation>
    <scope>NUCLEOTIDE SEQUENCE [LARGE SCALE GENOMIC DNA]</scope>
    <source>
        <strain evidence="5 6">AX-7</strain>
    </source>
</reference>
<dbReference type="KEGG" id="ccot:CCAX7_37820"/>
<dbReference type="GO" id="GO:0005829">
    <property type="term" value="C:cytosol"/>
    <property type="evidence" value="ECO:0007669"/>
    <property type="project" value="TreeGrafter"/>
</dbReference>
<comment type="pathway">
    <text evidence="4">Nucleotide-sugar biosynthesis; CMP-3-deoxy-D-manno-octulosonate biosynthesis; CMP-3-deoxy-D-manno-octulosonate from 3-deoxy-D-manno-octulosonate and CTP: step 1/1.</text>
</comment>
<evidence type="ECO:0000256" key="1">
    <source>
        <dbReference type="ARBA" id="ARBA00022679"/>
    </source>
</evidence>
<dbReference type="AlphaFoldDB" id="A0A402D0Y0"/>
<dbReference type="GO" id="GO:0009103">
    <property type="term" value="P:lipopolysaccharide biosynthetic process"/>
    <property type="evidence" value="ECO:0007669"/>
    <property type="project" value="UniProtKB-UniRule"/>
</dbReference>
<dbReference type="NCBIfam" id="NF009905">
    <property type="entry name" value="PRK13368.1"/>
    <property type="match status" value="1"/>
</dbReference>
<sequence length="242" mass="27025">MKILGVIPARLHSTRLPGKVLRLIAGKPMVHWVYQNARRSPLLTEIIVATDSREVYDSCAAAEIPVMMTAEHPSGSDRLYEVLTRTDADVYVNIQGDEPTLKPEHIEKLLAPMLDEREAQIATLKVKIGVDEAQNPNNVKVVTATDGQALYFSRSPIPYDRDGTGHAEYFKHIGLYAYTRAALTVFHGWPQGGLELSEQLEQLRYLENGAPIYVSETPFETVGVDTEAELQEVIALFENELH</sequence>
<comment type="catalytic activity">
    <reaction evidence="4">
        <text>3-deoxy-alpha-D-manno-oct-2-ulosonate + CTP = CMP-3-deoxy-beta-D-manno-octulosonate + diphosphate</text>
        <dbReference type="Rhea" id="RHEA:23448"/>
        <dbReference type="ChEBI" id="CHEBI:33019"/>
        <dbReference type="ChEBI" id="CHEBI:37563"/>
        <dbReference type="ChEBI" id="CHEBI:85986"/>
        <dbReference type="ChEBI" id="CHEBI:85987"/>
        <dbReference type="EC" id="2.7.7.38"/>
    </reaction>
</comment>
<dbReference type="OrthoDB" id="9815559at2"/>
<evidence type="ECO:0000256" key="4">
    <source>
        <dbReference type="HAMAP-Rule" id="MF_00057"/>
    </source>
</evidence>
<dbReference type="GO" id="GO:0033468">
    <property type="term" value="P:CMP-keto-3-deoxy-D-manno-octulosonic acid biosynthetic process"/>
    <property type="evidence" value="ECO:0007669"/>
    <property type="project" value="UniProtKB-UniRule"/>
</dbReference>
<keyword evidence="4" id="KW-0963">Cytoplasm</keyword>
<dbReference type="GO" id="GO:0008690">
    <property type="term" value="F:3-deoxy-manno-octulosonate cytidylyltransferase activity"/>
    <property type="evidence" value="ECO:0007669"/>
    <property type="project" value="UniProtKB-UniRule"/>
</dbReference>
<dbReference type="FunCoup" id="A0A402D0Y0">
    <property type="interactions" value="9"/>
</dbReference>
<evidence type="ECO:0000256" key="3">
    <source>
        <dbReference type="ARBA" id="ARBA00022985"/>
    </source>
</evidence>
<dbReference type="Proteomes" id="UP000287394">
    <property type="component" value="Chromosome"/>
</dbReference>
<comment type="subcellular location">
    <subcellularLocation>
        <location evidence="4">Cytoplasm</location>
    </subcellularLocation>
</comment>
<dbReference type="InterPro" id="IPR004528">
    <property type="entry name" value="KdsB"/>
</dbReference>
<keyword evidence="1 4" id="KW-0808">Transferase</keyword>
<dbReference type="HAMAP" id="MF_00057">
    <property type="entry name" value="KdsB"/>
    <property type="match status" value="1"/>
</dbReference>
<dbReference type="NCBIfam" id="NF003952">
    <property type="entry name" value="PRK05450.1-5"/>
    <property type="match status" value="1"/>
</dbReference>
<dbReference type="InterPro" id="IPR029044">
    <property type="entry name" value="Nucleotide-diphossugar_trans"/>
</dbReference>
<dbReference type="PANTHER" id="PTHR42866:SF2">
    <property type="entry name" value="3-DEOXY-MANNO-OCTULOSONATE CYTIDYLYLTRANSFERASE, MITOCHONDRIAL"/>
    <property type="match status" value="1"/>
</dbReference>
<evidence type="ECO:0000313" key="6">
    <source>
        <dbReference type="Proteomes" id="UP000287394"/>
    </source>
</evidence>
<evidence type="ECO:0000256" key="2">
    <source>
        <dbReference type="ARBA" id="ARBA00022695"/>
    </source>
</evidence>
<dbReference type="RefSeq" id="WP_119323223.1">
    <property type="nucleotide sequence ID" value="NZ_AP025739.1"/>
</dbReference>
<dbReference type="Gene3D" id="3.90.550.10">
    <property type="entry name" value="Spore Coat Polysaccharide Biosynthesis Protein SpsA, Chain A"/>
    <property type="match status" value="1"/>
</dbReference>
<protein>
    <recommendedName>
        <fullName evidence="4">3-deoxy-manno-octulosonate cytidylyltransferase</fullName>
        <ecNumber evidence="4">2.7.7.38</ecNumber>
    </recommendedName>
    <alternativeName>
        <fullName evidence="4">CMP-2-keto-3-deoxyoctulosonic acid synthase</fullName>
        <shortName evidence="4">CKS</shortName>
        <shortName evidence="4">CMP-KDO synthase</shortName>
    </alternativeName>
</protein>
<keyword evidence="3 4" id="KW-0448">Lipopolysaccharide biosynthesis</keyword>
<dbReference type="CDD" id="cd02517">
    <property type="entry name" value="CMP-KDO-Synthetase"/>
    <property type="match status" value="1"/>
</dbReference>
<dbReference type="SUPFAM" id="SSF53448">
    <property type="entry name" value="Nucleotide-diphospho-sugar transferases"/>
    <property type="match status" value="1"/>
</dbReference>